<dbReference type="GO" id="GO:0000164">
    <property type="term" value="C:protein phosphatase type 1 complex"/>
    <property type="evidence" value="ECO:0007669"/>
    <property type="project" value="TreeGrafter"/>
</dbReference>
<dbReference type="RefSeq" id="XP_062622907.1">
    <property type="nucleotide sequence ID" value="XM_062766923.1"/>
</dbReference>
<dbReference type="AlphaFoldDB" id="A0AAF1BGY4"/>
<dbReference type="InterPro" id="IPR038175">
    <property type="entry name" value="CBM21_dom_sf"/>
</dbReference>
<dbReference type="GO" id="GO:0008157">
    <property type="term" value="F:protein phosphatase 1 binding"/>
    <property type="evidence" value="ECO:0007669"/>
    <property type="project" value="TreeGrafter"/>
</dbReference>
<feature type="region of interest" description="Disordered" evidence="1">
    <location>
        <begin position="104"/>
        <end position="186"/>
    </location>
</feature>
<dbReference type="EMBL" id="CP086714">
    <property type="protein sequence ID" value="WOO76876.1"/>
    <property type="molecule type" value="Genomic_DNA"/>
</dbReference>
<feature type="compositionally biased region" description="Low complexity" evidence="1">
    <location>
        <begin position="679"/>
        <end position="706"/>
    </location>
</feature>
<keyword evidence="4" id="KW-1185">Reference proteome</keyword>
<evidence type="ECO:0000313" key="3">
    <source>
        <dbReference type="EMBL" id="WOO76875.1"/>
    </source>
</evidence>
<feature type="region of interest" description="Disordered" evidence="1">
    <location>
        <begin position="467"/>
        <end position="519"/>
    </location>
</feature>
<organism evidence="3 4">
    <name type="scientific">Vanrija pseudolonga</name>
    <dbReference type="NCBI Taxonomy" id="143232"/>
    <lineage>
        <taxon>Eukaryota</taxon>
        <taxon>Fungi</taxon>
        <taxon>Dikarya</taxon>
        <taxon>Basidiomycota</taxon>
        <taxon>Agaricomycotina</taxon>
        <taxon>Tremellomycetes</taxon>
        <taxon>Trichosporonales</taxon>
        <taxon>Trichosporonaceae</taxon>
        <taxon>Vanrija</taxon>
    </lineage>
</organism>
<feature type="compositionally biased region" description="Polar residues" evidence="1">
    <location>
        <begin position="660"/>
        <end position="669"/>
    </location>
</feature>
<dbReference type="InterPro" id="IPR050782">
    <property type="entry name" value="PP1_regulatory_subunit_3"/>
</dbReference>
<reference evidence="3" key="1">
    <citation type="submission" date="2023-10" db="EMBL/GenBank/DDBJ databases">
        <authorList>
            <person name="Noh H."/>
        </authorList>
    </citation>
    <scope>NUCLEOTIDE SEQUENCE</scope>
    <source>
        <strain evidence="3">DUCC4014</strain>
    </source>
</reference>
<dbReference type="GO" id="GO:2001069">
    <property type="term" value="F:glycogen binding"/>
    <property type="evidence" value="ECO:0007669"/>
    <property type="project" value="TreeGrafter"/>
</dbReference>
<feature type="region of interest" description="Disordered" evidence="1">
    <location>
        <begin position="209"/>
        <end position="245"/>
    </location>
</feature>
<feature type="compositionally biased region" description="Polar residues" evidence="1">
    <location>
        <begin position="24"/>
        <end position="39"/>
    </location>
</feature>
<feature type="compositionally biased region" description="Polar residues" evidence="1">
    <location>
        <begin position="812"/>
        <end position="823"/>
    </location>
</feature>
<feature type="compositionally biased region" description="Low complexity" evidence="1">
    <location>
        <begin position="631"/>
        <end position="642"/>
    </location>
</feature>
<dbReference type="PROSITE" id="PS51159">
    <property type="entry name" value="CBM21"/>
    <property type="match status" value="1"/>
</dbReference>
<name>A0AAF1BGY4_9TREE</name>
<feature type="compositionally biased region" description="Low complexity" evidence="1">
    <location>
        <begin position="118"/>
        <end position="138"/>
    </location>
</feature>
<accession>A0AAF1BGY4</accession>
<feature type="domain" description="CBM21" evidence="2">
    <location>
        <begin position="329"/>
        <end position="446"/>
    </location>
</feature>
<feature type="compositionally biased region" description="Low complexity" evidence="1">
    <location>
        <begin position="600"/>
        <end position="614"/>
    </location>
</feature>
<dbReference type="EMBL" id="CP086714">
    <property type="protein sequence ID" value="WOO76875.1"/>
    <property type="molecule type" value="Genomic_DNA"/>
</dbReference>
<proteinExistence type="predicted"/>
<feature type="compositionally biased region" description="Low complexity" evidence="1">
    <location>
        <begin position="824"/>
        <end position="839"/>
    </location>
</feature>
<evidence type="ECO:0000259" key="2">
    <source>
        <dbReference type="PROSITE" id="PS51159"/>
    </source>
</evidence>
<feature type="region of interest" description="Disordered" evidence="1">
    <location>
        <begin position="592"/>
        <end position="722"/>
    </location>
</feature>
<feature type="compositionally biased region" description="Basic and acidic residues" evidence="1">
    <location>
        <begin position="220"/>
        <end position="245"/>
    </location>
</feature>
<gene>
    <name evidence="3" type="primary">Ppp1r3b_1</name>
    <name evidence="3" type="ORF">LOC62_01G000489</name>
</gene>
<dbReference type="InterPro" id="IPR005036">
    <property type="entry name" value="CBM21_dom"/>
</dbReference>
<sequence length="861" mass="91664">MPYTEPTSPIPSPVKTFAPRRRYSQGSPVDTTPVRSVSNPMPSLPRRSPSLGSSVPRLKSLSLATTQPLKPPMAGSSAQGALDAMRSVEAIPRRVPQLASSGSLGLKIHGAHPSEPLGSDSSGGVPTTPTPDGGSVSTLFLNNPPPPKNKSHSAHQPPRLSLGQRPKHGRERGNSATLPSPDNREFIASTYVRPTDLVRKKSGEVVKSSLKVRSMSTPDLGRRNSDGSDTDKKATRSTRDLREHAKSVRFSDRRLESVVLFLREQKVTAISSAAADPSTETEDDNDTDLSDYVHFRTRRNGGRSDDKEVEIDIGSRVPRVRTDFGPGTQGLLDSENVLLERVEIVNGVSLALRGTVIARNVAFQKFIAVRFTLDHWQTVSEVAGQHVVHIPSGTTGDEGWDRFGFTVRLDDFKRKIEERSLEICVRYNCDGHEWWDSNSGENYRFTFKRTSIRKPRVGTFLRNSTTEAPSIPVLGRPTRAASDSSNPRNWVFPRSVSEPTRADSPALSPPPAASFQAPAPPNVHTHLALKGWCAPSPPLSPPKKIVFPTSMVPLSLAPTHATAAPAAPSGPSLTLVNGRPATVWTPRVGHNFSWSGEGSGPLITSPTTISSSDSEAASDVTPTATKPRSPEPGSSPESTTSTLDSPVKAPSGSGIHGHNRSSSNLQSLVDSGDDNGLMTPPSSNLSSPPTPSTILPGPLSPSASLSTGDSSPVRDFPSESPSDLALNLQADDIGRTLNAASYQEFLDKFCFFKSPPKVTTPLDDHYAPRANYLPLSGFATSSSGLDLYDGSRLDTPTPTRSYEALDSYPFGGNSSPTVTATSGAGTTPRASPSPSGRSPVTAAYGLPWAPGDGRSPSLAAA</sequence>
<dbReference type="RefSeq" id="XP_062622908.1">
    <property type="nucleotide sequence ID" value="XM_062766924.1"/>
</dbReference>
<dbReference type="GeneID" id="87803747"/>
<feature type="region of interest" description="Disordered" evidence="1">
    <location>
        <begin position="1"/>
        <end position="85"/>
    </location>
</feature>
<dbReference type="Proteomes" id="UP000827549">
    <property type="component" value="Chromosome 1"/>
</dbReference>
<evidence type="ECO:0000313" key="4">
    <source>
        <dbReference type="Proteomes" id="UP000827549"/>
    </source>
</evidence>
<dbReference type="GO" id="GO:0005979">
    <property type="term" value="P:regulation of glycogen biosynthetic process"/>
    <property type="evidence" value="ECO:0007669"/>
    <property type="project" value="TreeGrafter"/>
</dbReference>
<evidence type="ECO:0000256" key="1">
    <source>
        <dbReference type="SAM" id="MobiDB-lite"/>
    </source>
</evidence>
<feature type="compositionally biased region" description="Low complexity" evidence="1">
    <location>
        <begin position="40"/>
        <end position="58"/>
    </location>
</feature>
<dbReference type="Gene3D" id="2.60.40.2440">
    <property type="entry name" value="Carbohydrate binding type-21 domain"/>
    <property type="match status" value="1"/>
</dbReference>
<dbReference type="Pfam" id="PF03370">
    <property type="entry name" value="CBM_21"/>
    <property type="match status" value="1"/>
</dbReference>
<dbReference type="PANTHER" id="PTHR12307:SF36">
    <property type="entry name" value="GLYCOGEN-BINDING SUBUNIT 76A"/>
    <property type="match status" value="1"/>
</dbReference>
<protein>
    <submittedName>
        <fullName evidence="3">Protein phosphatase 1 regulatory subunit 3B</fullName>
    </submittedName>
</protein>
<feature type="region of interest" description="Disordered" evidence="1">
    <location>
        <begin position="786"/>
        <end position="861"/>
    </location>
</feature>
<dbReference type="PANTHER" id="PTHR12307">
    <property type="entry name" value="PROTEIN PHOSPHATASE 1 REGULATORY SUBUNIT"/>
    <property type="match status" value="1"/>
</dbReference>